<sequence length="70" mass="8558">MTEDSITIKDCRGKEFMIVSRYGGDVKIDFWDEWQLDTYIFVFKMKRNTKKNWKQIKLLFEQIKKLTDES</sequence>
<accession>A0A6H1ZPQ1</accession>
<dbReference type="AlphaFoldDB" id="A0A6H1ZPQ1"/>
<evidence type="ECO:0000313" key="1">
    <source>
        <dbReference type="EMBL" id="QJA49906.1"/>
    </source>
</evidence>
<name>A0A6H1ZPQ1_9ZZZZ</name>
<organism evidence="1">
    <name type="scientific">viral metagenome</name>
    <dbReference type="NCBI Taxonomy" id="1070528"/>
    <lineage>
        <taxon>unclassified sequences</taxon>
        <taxon>metagenomes</taxon>
        <taxon>organismal metagenomes</taxon>
    </lineage>
</organism>
<evidence type="ECO:0000313" key="2">
    <source>
        <dbReference type="EMBL" id="QJH99035.1"/>
    </source>
</evidence>
<gene>
    <name evidence="1" type="ORF">TM448A01530_0005</name>
    <name evidence="2" type="ORF">TM448B01471_0014</name>
</gene>
<protein>
    <submittedName>
        <fullName evidence="1">Uncharacterized protein</fullName>
    </submittedName>
</protein>
<dbReference type="EMBL" id="MT144764">
    <property type="protein sequence ID" value="QJH99035.1"/>
    <property type="molecule type" value="Genomic_DNA"/>
</dbReference>
<dbReference type="EMBL" id="MT144162">
    <property type="protein sequence ID" value="QJA49906.1"/>
    <property type="molecule type" value="Genomic_DNA"/>
</dbReference>
<reference evidence="1" key="1">
    <citation type="submission" date="2020-03" db="EMBL/GenBank/DDBJ databases">
        <title>The deep terrestrial virosphere.</title>
        <authorList>
            <person name="Holmfeldt K."/>
            <person name="Nilsson E."/>
            <person name="Simone D."/>
            <person name="Lopez-Fernandez M."/>
            <person name="Wu X."/>
            <person name="de Brujin I."/>
            <person name="Lundin D."/>
            <person name="Andersson A."/>
            <person name="Bertilsson S."/>
            <person name="Dopson M."/>
        </authorList>
    </citation>
    <scope>NUCLEOTIDE SEQUENCE</scope>
    <source>
        <strain evidence="1">TM448A01530</strain>
        <strain evidence="2">TM448B01471</strain>
    </source>
</reference>
<proteinExistence type="predicted"/>